<protein>
    <submittedName>
        <fullName evidence="2">8794_t:CDS:1</fullName>
    </submittedName>
</protein>
<feature type="region of interest" description="Disordered" evidence="1">
    <location>
        <begin position="1"/>
        <end position="49"/>
    </location>
</feature>
<keyword evidence="3" id="KW-1185">Reference proteome</keyword>
<feature type="non-terminal residue" evidence="2">
    <location>
        <position position="1"/>
    </location>
</feature>
<dbReference type="Proteomes" id="UP000789831">
    <property type="component" value="Unassembled WGS sequence"/>
</dbReference>
<gene>
    <name evidence="2" type="ORF">AGERDE_LOCUS12964</name>
</gene>
<evidence type="ECO:0000313" key="3">
    <source>
        <dbReference type="Proteomes" id="UP000789831"/>
    </source>
</evidence>
<organism evidence="2 3">
    <name type="scientific">Ambispora gerdemannii</name>
    <dbReference type="NCBI Taxonomy" id="144530"/>
    <lineage>
        <taxon>Eukaryota</taxon>
        <taxon>Fungi</taxon>
        <taxon>Fungi incertae sedis</taxon>
        <taxon>Mucoromycota</taxon>
        <taxon>Glomeromycotina</taxon>
        <taxon>Glomeromycetes</taxon>
        <taxon>Archaeosporales</taxon>
        <taxon>Ambisporaceae</taxon>
        <taxon>Ambispora</taxon>
    </lineage>
</organism>
<evidence type="ECO:0000256" key="1">
    <source>
        <dbReference type="SAM" id="MobiDB-lite"/>
    </source>
</evidence>
<proteinExistence type="predicted"/>
<dbReference type="EMBL" id="CAJVPL010012813">
    <property type="protein sequence ID" value="CAG8687134.1"/>
    <property type="molecule type" value="Genomic_DNA"/>
</dbReference>
<reference evidence="2" key="1">
    <citation type="submission" date="2021-06" db="EMBL/GenBank/DDBJ databases">
        <authorList>
            <person name="Kallberg Y."/>
            <person name="Tangrot J."/>
            <person name="Rosling A."/>
        </authorList>
    </citation>
    <scope>NUCLEOTIDE SEQUENCE</scope>
    <source>
        <strain evidence="2">MT106</strain>
    </source>
</reference>
<sequence length="49" mass="5389">PAKETAEEENNHQTQTELDPITKFQQRQAQANSHAKPNSEPAVNNSATS</sequence>
<name>A0A9N9EMR8_9GLOM</name>
<feature type="compositionally biased region" description="Polar residues" evidence="1">
    <location>
        <begin position="12"/>
        <end position="49"/>
    </location>
</feature>
<comment type="caution">
    <text evidence="2">The sequence shown here is derived from an EMBL/GenBank/DDBJ whole genome shotgun (WGS) entry which is preliminary data.</text>
</comment>
<evidence type="ECO:0000313" key="2">
    <source>
        <dbReference type="EMBL" id="CAG8687134.1"/>
    </source>
</evidence>
<feature type="compositionally biased region" description="Basic and acidic residues" evidence="1">
    <location>
        <begin position="1"/>
        <end position="11"/>
    </location>
</feature>
<dbReference type="AlphaFoldDB" id="A0A9N9EMR8"/>
<accession>A0A9N9EMR8</accession>